<comment type="caution">
    <text evidence="1">The sequence shown here is derived from an EMBL/GenBank/DDBJ whole genome shotgun (WGS) entry which is preliminary data.</text>
</comment>
<sequence>MITRKRLASYRKLIEQNKKDLTKKELEQIDLKIEKRMLERQIQQ</sequence>
<evidence type="ECO:0008006" key="3">
    <source>
        <dbReference type="Google" id="ProtNLM"/>
    </source>
</evidence>
<gene>
    <name evidence="1" type="ORF">P4T90_00190</name>
</gene>
<keyword evidence="2" id="KW-1185">Reference proteome</keyword>
<dbReference type="EMBL" id="JARMAB010000001">
    <property type="protein sequence ID" value="MED1201503.1"/>
    <property type="molecule type" value="Genomic_DNA"/>
</dbReference>
<reference evidence="1 2" key="1">
    <citation type="submission" date="2023-03" db="EMBL/GenBank/DDBJ databases">
        <title>Bacillus Genome Sequencing.</title>
        <authorList>
            <person name="Dunlap C."/>
        </authorList>
    </citation>
    <scope>NUCLEOTIDE SEQUENCE [LARGE SCALE GENOMIC DNA]</scope>
    <source>
        <strain evidence="1 2">B-23453</strain>
    </source>
</reference>
<name>A0ABU6MA02_9BACI</name>
<evidence type="ECO:0000313" key="1">
    <source>
        <dbReference type="EMBL" id="MED1201503.1"/>
    </source>
</evidence>
<dbReference type="RefSeq" id="WP_260525557.1">
    <property type="nucleotide sequence ID" value="NZ_JARMAB010000001.1"/>
</dbReference>
<protein>
    <recommendedName>
        <fullName evidence="3">FbpB family small basic protein</fullName>
    </recommendedName>
</protein>
<organism evidence="1 2">
    <name type="scientific">Heyndrickxia acidicola</name>
    <dbReference type="NCBI Taxonomy" id="209389"/>
    <lineage>
        <taxon>Bacteria</taxon>
        <taxon>Bacillati</taxon>
        <taxon>Bacillota</taxon>
        <taxon>Bacilli</taxon>
        <taxon>Bacillales</taxon>
        <taxon>Bacillaceae</taxon>
        <taxon>Heyndrickxia</taxon>
    </lineage>
</organism>
<evidence type="ECO:0000313" key="2">
    <source>
        <dbReference type="Proteomes" id="UP001341444"/>
    </source>
</evidence>
<dbReference type="Proteomes" id="UP001341444">
    <property type="component" value="Unassembled WGS sequence"/>
</dbReference>
<accession>A0ABU6MA02</accession>
<proteinExistence type="predicted"/>